<keyword evidence="10" id="KW-1185">Reference proteome</keyword>
<reference evidence="9 10" key="1">
    <citation type="submission" date="2022-04" db="EMBL/GenBank/DDBJ databases">
        <title>Mechanism of arsenic methylation and mitigation arsenic toxicity by Bacillus sp. LH14 from an Arsenic-Contaminated Paddy Soil.</title>
        <authorList>
            <person name="Wang D."/>
        </authorList>
    </citation>
    <scope>NUCLEOTIDE SEQUENCE [LARGE SCALE GENOMIC DNA]</scope>
    <source>
        <strain evidence="9 10">LH14</strain>
    </source>
</reference>
<keyword evidence="4" id="KW-0804">Transcription</keyword>
<comment type="subcellular location">
    <subcellularLocation>
        <location evidence="1">Cytoplasm</location>
    </subcellularLocation>
</comment>
<gene>
    <name evidence="9" type="ORF">MY490_18195</name>
</gene>
<dbReference type="PRINTS" id="PR00598">
    <property type="entry name" value="HTHMARR"/>
</dbReference>
<accession>A0ABY4JJA4</accession>
<dbReference type="EMBL" id="CP096034">
    <property type="protein sequence ID" value="UPM53691.1"/>
    <property type="molecule type" value="Genomic_DNA"/>
</dbReference>
<dbReference type="InterPro" id="IPR055166">
    <property type="entry name" value="Transc_reg_Sar_Rot_HTH"/>
</dbReference>
<dbReference type="InterPro" id="IPR000835">
    <property type="entry name" value="HTH_MarR-typ"/>
</dbReference>
<proteinExistence type="inferred from homology"/>
<dbReference type="SMART" id="SM00347">
    <property type="entry name" value="HTH_MARR"/>
    <property type="match status" value="1"/>
</dbReference>
<dbReference type="InterPro" id="IPR036390">
    <property type="entry name" value="WH_DNA-bd_sf"/>
</dbReference>
<feature type="domain" description="HTH marR-type" evidence="8">
    <location>
        <begin position="10"/>
        <end position="144"/>
    </location>
</feature>
<dbReference type="PROSITE" id="PS50995">
    <property type="entry name" value="HTH_MARR_2"/>
    <property type="match status" value="1"/>
</dbReference>
<dbReference type="InterPro" id="IPR036388">
    <property type="entry name" value="WH-like_DNA-bd_sf"/>
</dbReference>
<evidence type="ECO:0000256" key="6">
    <source>
        <dbReference type="ARBA" id="ARBA00047188"/>
    </source>
</evidence>
<dbReference type="Pfam" id="PF22381">
    <property type="entry name" value="Staph_reg_Sar_Rot"/>
    <property type="match status" value="1"/>
</dbReference>
<evidence type="ECO:0000313" key="10">
    <source>
        <dbReference type="Proteomes" id="UP000830639"/>
    </source>
</evidence>
<comment type="similarity">
    <text evidence="5">Belongs to the SarZ family.</text>
</comment>
<evidence type="ECO:0000256" key="3">
    <source>
        <dbReference type="ARBA" id="ARBA00023125"/>
    </source>
</evidence>
<dbReference type="PANTHER" id="PTHR42756">
    <property type="entry name" value="TRANSCRIPTIONAL REGULATOR, MARR"/>
    <property type="match status" value="1"/>
</dbReference>
<keyword evidence="2" id="KW-0805">Transcription regulation</keyword>
<name>A0ABY4JJA4_9BACI</name>
<evidence type="ECO:0000256" key="7">
    <source>
        <dbReference type="ARBA" id="ARBA00047207"/>
    </source>
</evidence>
<evidence type="ECO:0000256" key="5">
    <source>
        <dbReference type="ARBA" id="ARBA00046337"/>
    </source>
</evidence>
<dbReference type="Gene3D" id="1.10.10.10">
    <property type="entry name" value="Winged helix-like DNA-binding domain superfamily/Winged helix DNA-binding domain"/>
    <property type="match status" value="1"/>
</dbReference>
<dbReference type="SUPFAM" id="SSF46785">
    <property type="entry name" value="Winged helix' DNA-binding domain"/>
    <property type="match status" value="1"/>
</dbReference>
<evidence type="ECO:0000256" key="4">
    <source>
        <dbReference type="ARBA" id="ARBA00023163"/>
    </source>
</evidence>
<dbReference type="Proteomes" id="UP000830639">
    <property type="component" value="Chromosome"/>
</dbReference>
<sequence>MNKENQLLLENQLCFSIYACSREITKLYRPILDEIGITYPQYLALLSLWEKDQQTVKELGETLFLDSGTLTPMLKRMESAGLIFRKRDSSDERKVFITLTEEGTKLKEKAFCIPEKFFKESNTTQEEFLTILNQTKALLKKVQSANENKNR</sequence>
<protein>
    <recommendedName>
        <fullName evidence="6">HTH-type transcriptional regulator SarZ</fullName>
    </recommendedName>
    <alternativeName>
        <fullName evidence="7">Staphylococcal accessory regulator Z</fullName>
    </alternativeName>
</protein>
<evidence type="ECO:0000259" key="8">
    <source>
        <dbReference type="PROSITE" id="PS50995"/>
    </source>
</evidence>
<evidence type="ECO:0000313" key="9">
    <source>
        <dbReference type="EMBL" id="UPM53691.1"/>
    </source>
</evidence>
<evidence type="ECO:0000256" key="2">
    <source>
        <dbReference type="ARBA" id="ARBA00023015"/>
    </source>
</evidence>
<dbReference type="PANTHER" id="PTHR42756:SF1">
    <property type="entry name" value="TRANSCRIPTIONAL REPRESSOR OF EMRAB OPERON"/>
    <property type="match status" value="1"/>
</dbReference>
<keyword evidence="3" id="KW-0238">DNA-binding</keyword>
<organism evidence="9 10">
    <name type="scientific">Gottfriedia acidiceleris</name>
    <dbReference type="NCBI Taxonomy" id="371036"/>
    <lineage>
        <taxon>Bacteria</taxon>
        <taxon>Bacillati</taxon>
        <taxon>Bacillota</taxon>
        <taxon>Bacilli</taxon>
        <taxon>Bacillales</taxon>
        <taxon>Bacillaceae</taxon>
        <taxon>Gottfriedia</taxon>
    </lineage>
</organism>
<evidence type="ECO:0000256" key="1">
    <source>
        <dbReference type="ARBA" id="ARBA00004496"/>
    </source>
</evidence>
<dbReference type="RefSeq" id="WP_248266936.1">
    <property type="nucleotide sequence ID" value="NZ_CP096034.1"/>
</dbReference>